<dbReference type="RefSeq" id="WP_278845233.1">
    <property type="nucleotide sequence ID" value="NZ_CALUKO010000013.1"/>
</dbReference>
<proteinExistence type="predicted"/>
<dbReference type="Proteomes" id="UP000318946">
    <property type="component" value="Chromosome"/>
</dbReference>
<dbReference type="KEGG" id="acou:A5CBH24_10670"/>
<evidence type="ECO:0000313" key="1">
    <source>
        <dbReference type="EMBL" id="BBL03754.1"/>
    </source>
</evidence>
<name>A0A4Y1WTE3_9BACT</name>
<sequence>MTTIETRDGQPVVFEHAVEMAEYLCALDFGLDLIAKEERATPQSVADLFCTCFLHWETDYRQQQGFTEASYLYPIFGGYLFADVPALQRYRLLAGQEIRRHELIPAENGEAQTFYRNNVFIRCSQELPALFCDPVFYATLRKRAYTTIRQHDQFTEGFLVAVEKLQNRLRNMELRIKNAYTSAVFDCVSEEINSHLSRFTDRKYGKGTIAINDTQRVILTLFLLHRLGLNNLRATHTATLMASLWGSAPEVYRKLIDKCHRGGPTCGYADIDNYTDSREMVASLLRRVDGRSESCEKIERFCREFTGAWDVASLSMIARREDIQPDN</sequence>
<dbReference type="EMBL" id="AP019735">
    <property type="protein sequence ID" value="BBL03754.1"/>
    <property type="molecule type" value="Genomic_DNA"/>
</dbReference>
<keyword evidence="2" id="KW-1185">Reference proteome</keyword>
<evidence type="ECO:0000313" key="2">
    <source>
        <dbReference type="Proteomes" id="UP000318946"/>
    </source>
</evidence>
<gene>
    <name evidence="1" type="ORF">A5CBH24_10670</name>
</gene>
<protein>
    <submittedName>
        <fullName evidence="1">Uncharacterized protein</fullName>
    </submittedName>
</protein>
<accession>A0A4Y1WTE3</accession>
<organism evidence="1 2">
    <name type="scientific">Alistipes communis</name>
    <dbReference type="NCBI Taxonomy" id="2585118"/>
    <lineage>
        <taxon>Bacteria</taxon>
        <taxon>Pseudomonadati</taxon>
        <taxon>Bacteroidota</taxon>
        <taxon>Bacteroidia</taxon>
        <taxon>Bacteroidales</taxon>
        <taxon>Rikenellaceae</taxon>
        <taxon>Alistipes</taxon>
    </lineage>
</organism>
<dbReference type="AlphaFoldDB" id="A0A4Y1WTE3"/>
<reference evidence="2" key="1">
    <citation type="submission" date="2019-06" db="EMBL/GenBank/DDBJ databases">
        <title>Alistipes onderdonkii subsp. vulgaris subsp. nov., Alistipes dispar sp. nov. and Alistipes communis sp. nov., isolated from human faeces, and creation of Alistipes onderdonkii subsp. onderdonkii subsp. nov.</title>
        <authorList>
            <person name="Sakamoto M."/>
            <person name="Ikeyama N."/>
            <person name="Ogata Y."/>
            <person name="Suda W."/>
            <person name="Iino T."/>
            <person name="Hattori M."/>
            <person name="Ohkuma M."/>
        </authorList>
    </citation>
    <scope>NUCLEOTIDE SEQUENCE [LARGE SCALE GENOMIC DNA]</scope>
    <source>
        <strain evidence="2">5CBH24</strain>
    </source>
</reference>